<keyword evidence="4" id="KW-1185">Reference proteome</keyword>
<dbReference type="EMBL" id="KN846998">
    <property type="protein sequence ID" value="KIW88584.1"/>
    <property type="molecule type" value="Genomic_DNA"/>
</dbReference>
<dbReference type="RefSeq" id="XP_016615253.1">
    <property type="nucleotide sequence ID" value="XM_016768346.1"/>
</dbReference>
<proteinExistence type="predicted"/>
<dbReference type="OrthoDB" id="2744543at2759"/>
<evidence type="ECO:0000259" key="2">
    <source>
        <dbReference type="PROSITE" id="PS51186"/>
    </source>
</evidence>
<reference evidence="3" key="1">
    <citation type="submission" date="2015-01" db="EMBL/GenBank/DDBJ databases">
        <title>The Genome Sequence of Cladophialophora bantiana CBS 173.52.</title>
        <authorList>
            <consortium name="The Broad Institute Genomics Platform"/>
            <person name="Cuomo C."/>
            <person name="de Hoog S."/>
            <person name="Gorbushina A."/>
            <person name="Stielow B."/>
            <person name="Teixiera M."/>
            <person name="Abouelleil A."/>
            <person name="Chapman S.B."/>
            <person name="Priest M."/>
            <person name="Young S.K."/>
            <person name="Wortman J."/>
            <person name="Nusbaum C."/>
            <person name="Birren B."/>
        </authorList>
    </citation>
    <scope>NUCLEOTIDE SEQUENCE [LARGE SCALE GENOMIC DNA]</scope>
    <source>
        <strain evidence="3">CBS 173.52</strain>
    </source>
</reference>
<dbReference type="GO" id="GO:0016747">
    <property type="term" value="F:acyltransferase activity, transferring groups other than amino-acyl groups"/>
    <property type="evidence" value="ECO:0007669"/>
    <property type="project" value="InterPro"/>
</dbReference>
<dbReference type="GeneID" id="27703558"/>
<dbReference type="PANTHER" id="PTHR42791">
    <property type="entry name" value="GNAT FAMILY ACETYLTRANSFERASE"/>
    <property type="match status" value="1"/>
</dbReference>
<dbReference type="CDD" id="cd04301">
    <property type="entry name" value="NAT_SF"/>
    <property type="match status" value="1"/>
</dbReference>
<protein>
    <recommendedName>
        <fullName evidence="2">N-acetyltransferase domain-containing protein</fullName>
    </recommendedName>
</protein>
<organism evidence="3 4">
    <name type="scientific">Cladophialophora bantiana (strain ATCC 10958 / CBS 173.52 / CDC B-1940 / NIH 8579)</name>
    <name type="common">Xylohypha bantiana</name>
    <dbReference type="NCBI Taxonomy" id="1442370"/>
    <lineage>
        <taxon>Eukaryota</taxon>
        <taxon>Fungi</taxon>
        <taxon>Dikarya</taxon>
        <taxon>Ascomycota</taxon>
        <taxon>Pezizomycotina</taxon>
        <taxon>Eurotiomycetes</taxon>
        <taxon>Chaetothyriomycetidae</taxon>
        <taxon>Chaetothyriales</taxon>
        <taxon>Herpotrichiellaceae</taxon>
        <taxon>Cladophialophora</taxon>
    </lineage>
</organism>
<gene>
    <name evidence="3" type="ORF">Z519_10630</name>
</gene>
<dbReference type="Gene3D" id="3.40.630.30">
    <property type="match status" value="1"/>
</dbReference>
<feature type="domain" description="N-acetyltransferase" evidence="2">
    <location>
        <begin position="147"/>
        <end position="284"/>
    </location>
</feature>
<dbReference type="InterPro" id="IPR016181">
    <property type="entry name" value="Acyl_CoA_acyltransferase"/>
</dbReference>
<sequence length="289" mass="31773">MTSSPSQSWTTITIKPITSETDIPTCASLADAALKPDAFHEFRNRYMAKNVYDNTIEKLTEALRDDRGRFFLFKAVASPVPRKDPTIDLEGTASTESQGEQLETIVGFTLWTKGYVEVAKMDPFASKTGTAERTPLETSITPAPTSEGVSTGIAVGVPRDHAITRGDGVPSPVGKPKPFYANPDAELTRKLGNAYVGTIRGKRHLYLHWLVVHPSYQRQGIGQRLLNWGIEVADGENIVTWLFARPAGSRLYERNGWKAVLIIEVDVPDEDLTVAPVVAMLRLPALQRG</sequence>
<evidence type="ECO:0000313" key="4">
    <source>
        <dbReference type="Proteomes" id="UP000053789"/>
    </source>
</evidence>
<evidence type="ECO:0000256" key="1">
    <source>
        <dbReference type="SAM" id="MobiDB-lite"/>
    </source>
</evidence>
<dbReference type="AlphaFoldDB" id="A0A0D2HVL5"/>
<dbReference type="PROSITE" id="PS51186">
    <property type="entry name" value="GNAT"/>
    <property type="match status" value="1"/>
</dbReference>
<dbReference type="Proteomes" id="UP000053789">
    <property type="component" value="Unassembled WGS sequence"/>
</dbReference>
<dbReference type="SUPFAM" id="SSF55729">
    <property type="entry name" value="Acyl-CoA N-acyltransferases (Nat)"/>
    <property type="match status" value="1"/>
</dbReference>
<dbReference type="Pfam" id="PF13508">
    <property type="entry name" value="Acetyltransf_7"/>
    <property type="match status" value="1"/>
</dbReference>
<evidence type="ECO:0000313" key="3">
    <source>
        <dbReference type="EMBL" id="KIW88584.1"/>
    </source>
</evidence>
<dbReference type="HOGENOM" id="CLU_078833_0_0_1"/>
<dbReference type="InterPro" id="IPR052523">
    <property type="entry name" value="Trichothecene_AcTrans"/>
</dbReference>
<dbReference type="VEuPathDB" id="FungiDB:Z519_10630"/>
<dbReference type="InterPro" id="IPR000182">
    <property type="entry name" value="GNAT_dom"/>
</dbReference>
<feature type="region of interest" description="Disordered" evidence="1">
    <location>
        <begin position="129"/>
        <end position="149"/>
    </location>
</feature>
<accession>A0A0D2HVL5</accession>
<name>A0A0D2HVL5_CLAB1</name>
<dbReference type="PANTHER" id="PTHR42791:SF2">
    <property type="entry name" value="N-ACETYLTRANSFERASE DOMAIN-CONTAINING PROTEIN"/>
    <property type="match status" value="1"/>
</dbReference>